<dbReference type="Ensembl" id="ENSCVAT00000002059.1">
    <property type="protein sequence ID" value="ENSCVAP00000025272.1"/>
    <property type="gene ID" value="ENSCVAG00000009952.1"/>
</dbReference>
<feature type="domain" description="C2H2-type" evidence="7">
    <location>
        <begin position="1208"/>
        <end position="1235"/>
    </location>
</feature>
<dbReference type="Gene3D" id="3.30.160.60">
    <property type="entry name" value="Classic Zinc Finger"/>
    <property type="match status" value="2"/>
</dbReference>
<dbReference type="InterPro" id="IPR013087">
    <property type="entry name" value="Znf_C2H2_type"/>
</dbReference>
<evidence type="ECO:0000256" key="2">
    <source>
        <dbReference type="ARBA" id="ARBA00022737"/>
    </source>
</evidence>
<dbReference type="GO" id="GO:0005634">
    <property type="term" value="C:nucleus"/>
    <property type="evidence" value="ECO:0007669"/>
    <property type="project" value="TreeGrafter"/>
</dbReference>
<dbReference type="AlphaFoldDB" id="A0A3Q2DZL0"/>
<feature type="compositionally biased region" description="Polar residues" evidence="6">
    <location>
        <begin position="42"/>
        <end position="63"/>
    </location>
</feature>
<keyword evidence="4" id="KW-0862">Zinc</keyword>
<evidence type="ECO:0000256" key="3">
    <source>
        <dbReference type="ARBA" id="ARBA00022771"/>
    </source>
</evidence>
<proteinExistence type="predicted"/>
<sequence length="1242" mass="137559">MEQFTLPQDAHKNHSPSVGDVEKEEVNDLVYKHLKEANNGPLFNNADNSVSRENGSVTKNDGQTVRGHCKSQQRAVFSGKILSFGCSLCKDNLTFSPNDLLKHFQGAHKGSLPAYPCDLCDFVTNEFSALQRHRIEHRNTLVTCELCNDNVQYSLLLLTRHYMNCHSKDGEFQCDWCKFTTVDAGTFVQHIHHHNESHWKCSKCRHISLNEEDHQTHMKAHSGTFTFTCKICGFGTEEIEHLKKHKAAVHKEEAKRKNALKAIEDCSSPGNSSTNLTLVTKQELPLEEIHHLIEGGVGQKDHKGWSFHNADNSTPVMLQESENTSETGSFPNANGLTVLMVKNKISLPPNCTTKVMGFKMVDGKKHLVLKVIPARSEGKGSTSQCLSVSPRNGSCHQADQDDIMAKVKIEEEETSVSSLNSTPHSRKQENEMYPVTIQATHSRFEPVSMEKGKLPVAHNSDTAKLKCDGGSYETEISKTKTVCEEVIAHPSTLNTVQRTLLPQTVFRETVEFSRAKDESLLTDGFRVLCKKYKADSVNNTLYTHSSSQVTSENDDCSCTENRSKNSLQTARKPESPSHLSPNVFVDGRRDALGTEKGEQKTPNQEVFTFHNYSKEICRSSPNNVQNLSCIGEDLEHQGNASEASQFRLRLSESPDAATASIDGDIEVDGCVGSNDLLTEENSDSVLRDLNIVKIEEECVPISTRQPDSNTSLHSMESFVKEHSNAIITKQLNKNSTGSSNSSNAHLTKAKKTLQILQLPGGKPPVFLRATENKIAMPVQTSTGFKVLTSSSNPQISLSYTNRELNNSTASVTLTPKANIVGVAAGKPQATEKGATVLSAVHSGGNATQNQYYINSPGFKGPVLLSRTLNSTPTNMAVKAQPTCYFVQRSVPIVQNPNTTSSKVPCPQVPVNPKPVLAGTLAEKPGTPQTSRQAYLLRYISPTKSGLFVNKEELKNRTVWSQASECSGNKVIFKIVSPTARLNTAAAPTSSSKPLLLATRPQGQCFLVSANNTVPASCEVKKMVSVQINEREHQKEPIAAPLHVNGNLQLCEANRPLLAPRVVGQRKRHRKALLDELPATLHKARRFSNKVLTEKDPELWTPVGKEVERTLRLTPFSAAQQIKYPCRYQPVVVLNHPDADIPEVTNIMKMVNKHKGAVTKVALNVSRPRPVLSAVRERFLLKLKLRKKNRKKYEVVKTLSSSGQSSVVFDCWFCGRLFNNQEDWIGHGQRHLMEATRDWNKLF</sequence>
<evidence type="ECO:0000256" key="1">
    <source>
        <dbReference type="ARBA" id="ARBA00022723"/>
    </source>
</evidence>
<reference evidence="8" key="2">
    <citation type="submission" date="2025-09" db="UniProtKB">
        <authorList>
            <consortium name="Ensembl"/>
        </authorList>
    </citation>
    <scope>IDENTIFICATION</scope>
</reference>
<protein>
    <submittedName>
        <fullName evidence="8">Si:ch211-214e3.5</fullName>
    </submittedName>
</protein>
<dbReference type="InterPro" id="IPR050688">
    <property type="entry name" value="Zinc_finger/UBP_domain"/>
</dbReference>
<keyword evidence="3 5" id="KW-0863">Zinc-finger</keyword>
<keyword evidence="9" id="KW-1185">Reference proteome</keyword>
<feature type="region of interest" description="Disordered" evidence="6">
    <location>
        <begin position="1"/>
        <end position="22"/>
    </location>
</feature>
<evidence type="ECO:0000256" key="5">
    <source>
        <dbReference type="PROSITE-ProRule" id="PRU00042"/>
    </source>
</evidence>
<keyword evidence="1" id="KW-0479">Metal-binding</keyword>
<feature type="region of interest" description="Disordered" evidence="6">
    <location>
        <begin position="545"/>
        <end position="585"/>
    </location>
</feature>
<reference evidence="8" key="1">
    <citation type="submission" date="2025-08" db="UniProtKB">
        <authorList>
            <consortium name="Ensembl"/>
        </authorList>
    </citation>
    <scope>IDENTIFICATION</scope>
</reference>
<dbReference type="GO" id="GO:0045944">
    <property type="term" value="P:positive regulation of transcription by RNA polymerase II"/>
    <property type="evidence" value="ECO:0007669"/>
    <property type="project" value="TreeGrafter"/>
</dbReference>
<dbReference type="OMA" id="CGRLFNN"/>
<feature type="compositionally biased region" description="Polar residues" evidence="6">
    <location>
        <begin position="558"/>
        <end position="569"/>
    </location>
</feature>
<feature type="region of interest" description="Disordered" evidence="6">
    <location>
        <begin position="42"/>
        <end position="64"/>
    </location>
</feature>
<dbReference type="SMART" id="SM00355">
    <property type="entry name" value="ZnF_C2H2"/>
    <property type="match status" value="7"/>
</dbReference>
<name>A0A3Q2DZL0_CYPVA</name>
<organism evidence="8 9">
    <name type="scientific">Cyprinodon variegatus</name>
    <name type="common">Sheepshead minnow</name>
    <dbReference type="NCBI Taxonomy" id="28743"/>
    <lineage>
        <taxon>Eukaryota</taxon>
        <taxon>Metazoa</taxon>
        <taxon>Chordata</taxon>
        <taxon>Craniata</taxon>
        <taxon>Vertebrata</taxon>
        <taxon>Euteleostomi</taxon>
        <taxon>Actinopterygii</taxon>
        <taxon>Neopterygii</taxon>
        <taxon>Teleostei</taxon>
        <taxon>Neoteleostei</taxon>
        <taxon>Acanthomorphata</taxon>
        <taxon>Ovalentaria</taxon>
        <taxon>Atherinomorphae</taxon>
        <taxon>Cyprinodontiformes</taxon>
        <taxon>Cyprinodontidae</taxon>
        <taxon>Cyprinodon</taxon>
    </lineage>
</organism>
<keyword evidence="2" id="KW-0677">Repeat</keyword>
<evidence type="ECO:0000256" key="6">
    <source>
        <dbReference type="SAM" id="MobiDB-lite"/>
    </source>
</evidence>
<dbReference type="Proteomes" id="UP000265020">
    <property type="component" value="Unassembled WGS sequence"/>
</dbReference>
<dbReference type="GeneTree" id="ENSGT00940000160595"/>
<dbReference type="STRING" id="28743.ENSCVAP00000025272"/>
<accession>A0A3Q2DZL0</accession>
<dbReference type="PANTHER" id="PTHR24403:SF81">
    <property type="entry name" value="ZINC FINGER PROTEIN 518A"/>
    <property type="match status" value="1"/>
</dbReference>
<evidence type="ECO:0000313" key="9">
    <source>
        <dbReference type="Proteomes" id="UP000265020"/>
    </source>
</evidence>
<feature type="domain" description="C2H2-type" evidence="7">
    <location>
        <begin position="227"/>
        <end position="255"/>
    </location>
</feature>
<evidence type="ECO:0000313" key="8">
    <source>
        <dbReference type="Ensembl" id="ENSCVAP00000025272.1"/>
    </source>
</evidence>
<dbReference type="PROSITE" id="PS50157">
    <property type="entry name" value="ZINC_FINGER_C2H2_2"/>
    <property type="match status" value="2"/>
</dbReference>
<evidence type="ECO:0000256" key="4">
    <source>
        <dbReference type="ARBA" id="ARBA00022833"/>
    </source>
</evidence>
<dbReference type="PANTHER" id="PTHR24403">
    <property type="entry name" value="ZINC FINGER PROTEIN"/>
    <property type="match status" value="1"/>
</dbReference>
<dbReference type="GO" id="GO:0008270">
    <property type="term" value="F:zinc ion binding"/>
    <property type="evidence" value="ECO:0007669"/>
    <property type="project" value="UniProtKB-KW"/>
</dbReference>
<evidence type="ECO:0000259" key="7">
    <source>
        <dbReference type="PROSITE" id="PS50157"/>
    </source>
</evidence>
<dbReference type="PROSITE" id="PS00028">
    <property type="entry name" value="ZINC_FINGER_C2H2_1"/>
    <property type="match status" value="1"/>
</dbReference>